<dbReference type="Pfam" id="PF00753">
    <property type="entry name" value="Lactamase_B"/>
    <property type="match status" value="1"/>
</dbReference>
<gene>
    <name evidence="3" type="ORF">SAMN05421767_11439</name>
</gene>
<evidence type="ECO:0000313" key="3">
    <source>
        <dbReference type="EMBL" id="SER00123.1"/>
    </source>
</evidence>
<proteinExistence type="predicted"/>
<name>A0A1H9KMP6_9LACT</name>
<dbReference type="InterPro" id="IPR035681">
    <property type="entry name" value="ComA-like_MBL"/>
</dbReference>
<reference evidence="3 4" key="1">
    <citation type="submission" date="2016-10" db="EMBL/GenBank/DDBJ databases">
        <authorList>
            <person name="de Groot N.N."/>
        </authorList>
    </citation>
    <scope>NUCLEOTIDE SEQUENCE [LARGE SCALE GENOMIC DNA]</scope>
    <source>
        <strain evidence="3 4">DSM 15827</strain>
    </source>
</reference>
<feature type="domain" description="Metallo-beta-lactamase" evidence="2">
    <location>
        <begin position="85"/>
        <end position="293"/>
    </location>
</feature>
<dbReference type="PANTHER" id="PTHR30619">
    <property type="entry name" value="DNA INTERNALIZATION/COMPETENCE PROTEIN COMEC/REC2"/>
    <property type="match status" value="1"/>
</dbReference>
<dbReference type="InterPro" id="IPR001279">
    <property type="entry name" value="Metallo-B-lactamas"/>
</dbReference>
<sequence length="349" mass="39840">MGVLVYYWLFLEVISQWKIFKVTLGAGNEVVWVCYYCVVIVLCLLVERPINRKQMMMMAITSMSIIMMLALVPYQFERKVIYLDIGQGDSSLIVDRGYNNVVLIDTGGQLMLSKEPWQIRKGASHAEKTVIPALQALGISRIKTLIITHADTDHMGNLKELSQVFPIDRVVMSQGMEKNPKMKQMMEKCPQLTWQLTKAPTTYQQGGIMMHILSPTNESTGDNHDSLVADVQFCEVDWLFLGDIDQEKELELLNVYPQMHTTILKLAHHGSNTSSHLQFLKKVHSRYAIISCGKHNHYHHPSKEVLKRLEEVHLPYARTDNEGAIEIIPKKKGIIVKKVLTNEQFIIVP</sequence>
<keyword evidence="1" id="KW-0812">Transmembrane</keyword>
<feature type="transmembrane region" description="Helical" evidence="1">
    <location>
        <begin position="58"/>
        <end position="76"/>
    </location>
</feature>
<evidence type="ECO:0000313" key="4">
    <source>
        <dbReference type="Proteomes" id="UP000198556"/>
    </source>
</evidence>
<keyword evidence="1" id="KW-1133">Transmembrane helix</keyword>
<keyword evidence="1" id="KW-0472">Membrane</keyword>
<dbReference type="Proteomes" id="UP000198556">
    <property type="component" value="Unassembled WGS sequence"/>
</dbReference>
<evidence type="ECO:0000256" key="1">
    <source>
        <dbReference type="SAM" id="Phobius"/>
    </source>
</evidence>
<keyword evidence="4" id="KW-1185">Reference proteome</keyword>
<feature type="transmembrane region" description="Helical" evidence="1">
    <location>
        <begin position="30"/>
        <end position="46"/>
    </location>
</feature>
<organism evidence="3 4">
    <name type="scientific">Granulicatella balaenopterae</name>
    <dbReference type="NCBI Taxonomy" id="137733"/>
    <lineage>
        <taxon>Bacteria</taxon>
        <taxon>Bacillati</taxon>
        <taxon>Bacillota</taxon>
        <taxon>Bacilli</taxon>
        <taxon>Lactobacillales</taxon>
        <taxon>Carnobacteriaceae</taxon>
        <taxon>Granulicatella</taxon>
    </lineage>
</organism>
<accession>A0A1H9KMP6</accession>
<dbReference type="Gene3D" id="3.60.15.10">
    <property type="entry name" value="Ribonuclease Z/Hydroxyacylglutathione hydrolase-like"/>
    <property type="match status" value="1"/>
</dbReference>
<dbReference type="CDD" id="cd07731">
    <property type="entry name" value="ComA-like_MBL-fold"/>
    <property type="match status" value="1"/>
</dbReference>
<dbReference type="SUPFAM" id="SSF56281">
    <property type="entry name" value="Metallo-hydrolase/oxidoreductase"/>
    <property type="match status" value="1"/>
</dbReference>
<dbReference type="PANTHER" id="PTHR30619:SF1">
    <property type="entry name" value="RECOMBINATION PROTEIN 2"/>
    <property type="match status" value="1"/>
</dbReference>
<dbReference type="InterPro" id="IPR036866">
    <property type="entry name" value="RibonucZ/Hydroxyglut_hydro"/>
</dbReference>
<dbReference type="STRING" id="137733.SAMN05421767_11439"/>
<dbReference type="RefSeq" id="WP_089746526.1">
    <property type="nucleotide sequence ID" value="NZ_FOGF01000014.1"/>
</dbReference>
<evidence type="ECO:0000259" key="2">
    <source>
        <dbReference type="Pfam" id="PF00753"/>
    </source>
</evidence>
<dbReference type="EMBL" id="FOGF01000014">
    <property type="protein sequence ID" value="SER00123.1"/>
    <property type="molecule type" value="Genomic_DNA"/>
</dbReference>
<dbReference type="AlphaFoldDB" id="A0A1H9KMP6"/>
<protein>
    <submittedName>
        <fullName evidence="3">Competence protein ComEC</fullName>
    </submittedName>
</protein>
<dbReference type="InterPro" id="IPR052159">
    <property type="entry name" value="Competence_DNA_uptake"/>
</dbReference>